<proteinExistence type="predicted"/>
<gene>
    <name evidence="2" type="ORF">BDZ85DRAFT_10182</name>
</gene>
<name>A0A6A6GQL0_9PEZI</name>
<feature type="domain" description="N-acetyltransferase" evidence="1">
    <location>
        <begin position="123"/>
        <end position="191"/>
    </location>
</feature>
<reference evidence="3" key="1">
    <citation type="journal article" date="2020" name="Stud. Mycol.">
        <title>101 Dothideomycetes genomes: A test case for predicting lifestyles and emergence of pathogens.</title>
        <authorList>
            <person name="Haridas S."/>
            <person name="Albert R."/>
            <person name="Binder M."/>
            <person name="Bloem J."/>
            <person name="LaButti K."/>
            <person name="Salamov A."/>
            <person name="Andreopoulos B."/>
            <person name="Baker S."/>
            <person name="Barry K."/>
            <person name="Bills G."/>
            <person name="Bluhm B."/>
            <person name="Cannon C."/>
            <person name="Castanera R."/>
            <person name="Culley D."/>
            <person name="Daum C."/>
            <person name="Ezra D."/>
            <person name="Gonzalez J."/>
            <person name="Henrissat B."/>
            <person name="Kuo A."/>
            <person name="Liang C."/>
            <person name="Lipzen A."/>
            <person name="Lutzoni F."/>
            <person name="Magnuson J."/>
            <person name="Mondo S."/>
            <person name="Nolan M."/>
            <person name="Ohm R."/>
            <person name="Pangilinan J."/>
            <person name="Park H.-J."/>
            <person name="Ramirez L."/>
            <person name="Alfaro M."/>
            <person name="Sun H."/>
            <person name="Tritt A."/>
            <person name="Yoshinaga Y."/>
            <person name="Zwiers L.-H."/>
            <person name="Turgeon B."/>
            <person name="Goodwin S."/>
            <person name="Spatafora J."/>
            <person name="Crous P."/>
            <person name="Grigoriev I."/>
        </authorList>
    </citation>
    <scope>NUCLEOTIDE SEQUENCE [LARGE SCALE GENOMIC DNA]</scope>
    <source>
        <strain evidence="3">CECT 20119</strain>
    </source>
</reference>
<dbReference type="Pfam" id="PF00583">
    <property type="entry name" value="Acetyltransf_1"/>
    <property type="match status" value="1"/>
</dbReference>
<evidence type="ECO:0000313" key="2">
    <source>
        <dbReference type="EMBL" id="KAF2227967.1"/>
    </source>
</evidence>
<dbReference type="Gene3D" id="3.40.630.30">
    <property type="match status" value="1"/>
</dbReference>
<protein>
    <recommendedName>
        <fullName evidence="1">N-acetyltransferase domain-containing protein</fullName>
    </recommendedName>
</protein>
<dbReference type="InterPro" id="IPR000182">
    <property type="entry name" value="GNAT_dom"/>
</dbReference>
<dbReference type="EMBL" id="ML992501">
    <property type="protein sequence ID" value="KAF2227967.1"/>
    <property type="molecule type" value="Genomic_DNA"/>
</dbReference>
<dbReference type="GO" id="GO:0016747">
    <property type="term" value="F:acyltransferase activity, transferring groups other than amino-acyl groups"/>
    <property type="evidence" value="ECO:0007669"/>
    <property type="project" value="InterPro"/>
</dbReference>
<dbReference type="Proteomes" id="UP000799538">
    <property type="component" value="Unassembled WGS sequence"/>
</dbReference>
<evidence type="ECO:0000313" key="3">
    <source>
        <dbReference type="Proteomes" id="UP000799538"/>
    </source>
</evidence>
<evidence type="ECO:0000259" key="1">
    <source>
        <dbReference type="Pfam" id="PF00583"/>
    </source>
</evidence>
<sequence length="232" mass="26238">MASIPHFLFYHVPKDDGQAIPALAQQYRDLRLTALRLSPNSFGSTVEVEERFADVVWQDRLLRQDFETFVCAVATGAEHGTSIHSKDVTWIAQITLRGPIDAKSFELPPEAGQPFSAKDSRASEERWQVLGLYVLPDFRGHKVAQRLCESAFEYLKTTRMQQSQECSRIRLRTMIKADNVASITLFKRLKFEDWGTCTRAEGMVANGETPPEILDDGYTWRGGVTLARLLEA</sequence>
<dbReference type="SUPFAM" id="SSF55729">
    <property type="entry name" value="Acyl-CoA N-acyltransferases (Nat)"/>
    <property type="match status" value="1"/>
</dbReference>
<dbReference type="OrthoDB" id="41532at2759"/>
<accession>A0A6A6GQL0</accession>
<dbReference type="InterPro" id="IPR016181">
    <property type="entry name" value="Acyl_CoA_acyltransferase"/>
</dbReference>
<organism evidence="2 3">
    <name type="scientific">Elsinoe ampelina</name>
    <dbReference type="NCBI Taxonomy" id="302913"/>
    <lineage>
        <taxon>Eukaryota</taxon>
        <taxon>Fungi</taxon>
        <taxon>Dikarya</taxon>
        <taxon>Ascomycota</taxon>
        <taxon>Pezizomycotina</taxon>
        <taxon>Dothideomycetes</taxon>
        <taxon>Dothideomycetidae</taxon>
        <taxon>Myriangiales</taxon>
        <taxon>Elsinoaceae</taxon>
        <taxon>Elsinoe</taxon>
    </lineage>
</organism>
<keyword evidence="3" id="KW-1185">Reference proteome</keyword>
<dbReference type="CDD" id="cd04301">
    <property type="entry name" value="NAT_SF"/>
    <property type="match status" value="1"/>
</dbReference>
<dbReference type="AlphaFoldDB" id="A0A6A6GQL0"/>